<dbReference type="AlphaFoldDB" id="A0AA35RPB8"/>
<keyword evidence="4" id="KW-1185">Reference proteome</keyword>
<dbReference type="Proteomes" id="UP001174909">
    <property type="component" value="Unassembled WGS sequence"/>
</dbReference>
<proteinExistence type="predicted"/>
<evidence type="ECO:0000313" key="4">
    <source>
        <dbReference type="Proteomes" id="UP001174909"/>
    </source>
</evidence>
<feature type="transmembrane region" description="Helical" evidence="2">
    <location>
        <begin position="7"/>
        <end position="29"/>
    </location>
</feature>
<keyword evidence="2" id="KW-1133">Transmembrane helix</keyword>
<evidence type="ECO:0000256" key="2">
    <source>
        <dbReference type="SAM" id="Phobius"/>
    </source>
</evidence>
<evidence type="ECO:0000256" key="1">
    <source>
        <dbReference type="SAM" id="MobiDB-lite"/>
    </source>
</evidence>
<organism evidence="3 4">
    <name type="scientific">Geodia barretti</name>
    <name type="common">Barrett's horny sponge</name>
    <dbReference type="NCBI Taxonomy" id="519541"/>
    <lineage>
        <taxon>Eukaryota</taxon>
        <taxon>Metazoa</taxon>
        <taxon>Porifera</taxon>
        <taxon>Demospongiae</taxon>
        <taxon>Heteroscleromorpha</taxon>
        <taxon>Tetractinellida</taxon>
        <taxon>Astrophorina</taxon>
        <taxon>Geodiidae</taxon>
        <taxon>Geodia</taxon>
    </lineage>
</organism>
<reference evidence="3" key="1">
    <citation type="submission" date="2023-03" db="EMBL/GenBank/DDBJ databases">
        <authorList>
            <person name="Steffen K."/>
            <person name="Cardenas P."/>
        </authorList>
    </citation>
    <scope>NUCLEOTIDE SEQUENCE</scope>
</reference>
<accession>A0AA35RPB8</accession>
<protein>
    <submittedName>
        <fullName evidence="3">Uncharacterized protein</fullName>
    </submittedName>
</protein>
<dbReference type="EMBL" id="CASHTH010001432">
    <property type="protein sequence ID" value="CAI8015253.1"/>
    <property type="molecule type" value="Genomic_DNA"/>
</dbReference>
<feature type="region of interest" description="Disordered" evidence="1">
    <location>
        <begin position="46"/>
        <end position="73"/>
    </location>
</feature>
<comment type="caution">
    <text evidence="3">The sequence shown here is derived from an EMBL/GenBank/DDBJ whole genome shotgun (WGS) entry which is preliminary data.</text>
</comment>
<feature type="compositionally biased region" description="Basic and acidic residues" evidence="1">
    <location>
        <begin position="46"/>
        <end position="59"/>
    </location>
</feature>
<evidence type="ECO:0000313" key="3">
    <source>
        <dbReference type="EMBL" id="CAI8015253.1"/>
    </source>
</evidence>
<name>A0AA35RPB8_GEOBA</name>
<keyword evidence="2" id="KW-0472">Membrane</keyword>
<keyword evidence="2" id="KW-0812">Transmembrane</keyword>
<sequence length="73" mass="8069">MGALKEYAGVITAAVTVFAALGALGLWAVNVQVTPELNRLEGRIEQLDGKHRRQPEGHQRQVQPGRRAVRARR</sequence>
<gene>
    <name evidence="3" type="ORF">GBAR_LOCUS9469</name>
</gene>